<proteinExistence type="inferred from homology"/>
<reference evidence="5" key="1">
    <citation type="submission" date="2022-02" db="EMBL/GenBank/DDBJ databases">
        <authorList>
            <person name="Henning P.M."/>
            <person name="McCubbin A.G."/>
            <person name="Shore J.S."/>
        </authorList>
    </citation>
    <scope>NUCLEOTIDE SEQUENCE</scope>
    <source>
        <strain evidence="5">F60SS</strain>
        <tissue evidence="5">Leaves</tissue>
    </source>
</reference>
<comment type="similarity">
    <text evidence="1">Belongs to the AB hydrolase superfamily. AB hydrolase 4 family.</text>
</comment>
<dbReference type="Pfam" id="PF12146">
    <property type="entry name" value="Hydrolase_4"/>
    <property type="match status" value="1"/>
</dbReference>
<feature type="transmembrane region" description="Helical" evidence="3">
    <location>
        <begin position="25"/>
        <end position="44"/>
    </location>
</feature>
<keyword evidence="3" id="KW-0472">Membrane</keyword>
<evidence type="ECO:0000313" key="5">
    <source>
        <dbReference type="EMBL" id="KAJ4833078.1"/>
    </source>
</evidence>
<protein>
    <recommendedName>
        <fullName evidence="4">Serine aminopeptidase S33 domain-containing protein</fullName>
    </recommendedName>
</protein>
<feature type="region of interest" description="Disordered" evidence="2">
    <location>
        <begin position="462"/>
        <end position="496"/>
    </location>
</feature>
<dbReference type="FunFam" id="3.40.50.1820:FF:000071">
    <property type="entry name" value="Embryogenesis-associated protein EMB8"/>
    <property type="match status" value="1"/>
</dbReference>
<feature type="transmembrane region" description="Helical" evidence="3">
    <location>
        <begin position="524"/>
        <end position="547"/>
    </location>
</feature>
<dbReference type="PANTHER" id="PTHR10794">
    <property type="entry name" value="ABHYDROLASE DOMAIN-CONTAINING PROTEIN"/>
    <property type="match status" value="1"/>
</dbReference>
<dbReference type="InterPro" id="IPR022742">
    <property type="entry name" value="Hydrolase_4"/>
</dbReference>
<evidence type="ECO:0000256" key="2">
    <source>
        <dbReference type="SAM" id="MobiDB-lite"/>
    </source>
</evidence>
<name>A0A9Q0FKI1_9ROSI</name>
<dbReference type="GO" id="GO:0047372">
    <property type="term" value="F:monoacylglycerol lipase activity"/>
    <property type="evidence" value="ECO:0007669"/>
    <property type="project" value="TreeGrafter"/>
</dbReference>
<dbReference type="InterPro" id="IPR029058">
    <property type="entry name" value="AB_hydrolase_fold"/>
</dbReference>
<reference evidence="5" key="2">
    <citation type="journal article" date="2023" name="Plants (Basel)">
        <title>Annotation of the Turnera subulata (Passifloraceae) Draft Genome Reveals the S-Locus Evolved after the Divergence of Turneroideae from Passifloroideae in a Stepwise Manner.</title>
        <authorList>
            <person name="Henning P.M."/>
            <person name="Roalson E.H."/>
            <person name="Mir W."/>
            <person name="McCubbin A.G."/>
            <person name="Shore J.S."/>
        </authorList>
    </citation>
    <scope>NUCLEOTIDE SEQUENCE</scope>
    <source>
        <strain evidence="5">F60SS</strain>
    </source>
</reference>
<dbReference type="PANTHER" id="PTHR10794:SF82">
    <property type="entry name" value="ALPHA_BETA-HYDROLASES SUPERFAMILY PROTEIN"/>
    <property type="match status" value="1"/>
</dbReference>
<keyword evidence="3" id="KW-1133">Transmembrane helix</keyword>
<dbReference type="Proteomes" id="UP001141552">
    <property type="component" value="Unassembled WGS sequence"/>
</dbReference>
<dbReference type="OrthoDB" id="247542at2759"/>
<dbReference type="GO" id="GO:0034338">
    <property type="term" value="F:short-chain carboxylesterase activity"/>
    <property type="evidence" value="ECO:0007669"/>
    <property type="project" value="TreeGrafter"/>
</dbReference>
<evidence type="ECO:0000256" key="3">
    <source>
        <dbReference type="SAM" id="Phobius"/>
    </source>
</evidence>
<evidence type="ECO:0000313" key="6">
    <source>
        <dbReference type="Proteomes" id="UP001141552"/>
    </source>
</evidence>
<feature type="compositionally biased region" description="Polar residues" evidence="2">
    <location>
        <begin position="472"/>
        <end position="481"/>
    </location>
</feature>
<sequence>MDVNACQLPLSPYSLFLKALSLVPIHHYLCCLFLLSLIFLYNFLEFHFLADFLSGFRGDPVSLTYRPGSRLYQSVAAKCRVLHGRYSPTPWLSSPHLITAYLSKIAKAPDATYRREIFRASDGGTIALDWLMHSDVKGGVSSVNDAEKTPITVVVPGLTSDSASAYIKHLALRIAKGGWNVVVCNHRGLGGVSITSDCFYNGGWTEDIRKIIDHISGRFPEAPLYAVGASLGANMLVKYLGEDGDKSPLIGAAAVCSPWDLLMCDRYINRMPVQKFYDRVLAGGLKAYAQLHQSTMSRLTNWDSVTKARSIRDFDSHATRILAKFETVDAFYRRSSCVNFICNVSVPLLGISALDDPVCTKEAIPWDECRTNGNIILATTKHGGHLAYHEGITANSLWWVRAVDEFFHALDCSPLRNRLKKMDSLRVAVPQGSSIDQQGPYLSVTKDAMVAAVSSCGEENLEEDIKEDGIPTSKTSKNNDMTPDEAQSETELKEPSNGNLKLKDLIFPDERTLDQLSRHCRNSFWLGAYIALVTTLPLLGPSLTVFLQQKMRKLRIPNFLLKK</sequence>
<dbReference type="EMBL" id="JAKUCV010005019">
    <property type="protein sequence ID" value="KAJ4833078.1"/>
    <property type="molecule type" value="Genomic_DNA"/>
</dbReference>
<comment type="caution">
    <text evidence="5">The sequence shown here is derived from an EMBL/GenBank/DDBJ whole genome shotgun (WGS) entry which is preliminary data.</text>
</comment>
<organism evidence="5 6">
    <name type="scientific">Turnera subulata</name>
    <dbReference type="NCBI Taxonomy" id="218843"/>
    <lineage>
        <taxon>Eukaryota</taxon>
        <taxon>Viridiplantae</taxon>
        <taxon>Streptophyta</taxon>
        <taxon>Embryophyta</taxon>
        <taxon>Tracheophyta</taxon>
        <taxon>Spermatophyta</taxon>
        <taxon>Magnoliopsida</taxon>
        <taxon>eudicotyledons</taxon>
        <taxon>Gunneridae</taxon>
        <taxon>Pentapetalae</taxon>
        <taxon>rosids</taxon>
        <taxon>fabids</taxon>
        <taxon>Malpighiales</taxon>
        <taxon>Passifloraceae</taxon>
        <taxon>Turnera</taxon>
    </lineage>
</organism>
<feature type="domain" description="Serine aminopeptidase S33" evidence="4">
    <location>
        <begin position="151"/>
        <end position="361"/>
    </location>
</feature>
<keyword evidence="6" id="KW-1185">Reference proteome</keyword>
<gene>
    <name evidence="5" type="ORF">Tsubulata_001053</name>
</gene>
<accession>A0A9Q0FKI1</accession>
<evidence type="ECO:0000256" key="1">
    <source>
        <dbReference type="ARBA" id="ARBA00010884"/>
    </source>
</evidence>
<dbReference type="SUPFAM" id="SSF53474">
    <property type="entry name" value="alpha/beta-Hydrolases"/>
    <property type="match status" value="1"/>
</dbReference>
<dbReference type="InterPro" id="IPR050960">
    <property type="entry name" value="AB_hydrolase_4_sf"/>
</dbReference>
<dbReference type="Gene3D" id="3.40.50.1820">
    <property type="entry name" value="alpha/beta hydrolase"/>
    <property type="match status" value="1"/>
</dbReference>
<dbReference type="AlphaFoldDB" id="A0A9Q0FKI1"/>
<evidence type="ECO:0000259" key="4">
    <source>
        <dbReference type="Pfam" id="PF12146"/>
    </source>
</evidence>
<keyword evidence="3" id="KW-0812">Transmembrane</keyword>